<dbReference type="RefSeq" id="XP_064855804.1">
    <property type="nucleotide sequence ID" value="XM_064999732.1"/>
</dbReference>
<dbReference type="EMBL" id="BTFZ01000020">
    <property type="protein sequence ID" value="GMM38809.1"/>
    <property type="molecule type" value="Genomic_DNA"/>
</dbReference>
<evidence type="ECO:0000313" key="2">
    <source>
        <dbReference type="Proteomes" id="UP001360560"/>
    </source>
</evidence>
<comment type="caution">
    <text evidence="1">The sequence shown here is derived from an EMBL/GenBank/DDBJ whole genome shotgun (WGS) entry which is preliminary data.</text>
</comment>
<name>A0AAV5QVG8_9ASCO</name>
<evidence type="ECO:0000313" key="1">
    <source>
        <dbReference type="EMBL" id="GMM38809.1"/>
    </source>
</evidence>
<dbReference type="AlphaFoldDB" id="A0AAV5QVG8"/>
<dbReference type="SUPFAM" id="SSF50978">
    <property type="entry name" value="WD40 repeat-like"/>
    <property type="match status" value="1"/>
</dbReference>
<organism evidence="1 2">
    <name type="scientific">Saccharomycopsis crataegensis</name>
    <dbReference type="NCBI Taxonomy" id="43959"/>
    <lineage>
        <taxon>Eukaryota</taxon>
        <taxon>Fungi</taxon>
        <taxon>Dikarya</taxon>
        <taxon>Ascomycota</taxon>
        <taxon>Saccharomycotina</taxon>
        <taxon>Saccharomycetes</taxon>
        <taxon>Saccharomycopsidaceae</taxon>
        <taxon>Saccharomycopsis</taxon>
    </lineage>
</organism>
<keyword evidence="2" id="KW-1185">Reference proteome</keyword>
<accession>A0AAV5QVG8</accession>
<sequence length="377" mass="41697">MGETKDLQIILSEIYQHSYTPDHDARAIVFDIGEQAKCGDWNGCLLAVGTSDASISIFNPVALDDIYTLPTKFQKQYILAKTKIDLSSVFKSSVDFLQFTSRYLLAASVDSSKIILINHVSDQQSSNNMKLSDIKHQVFDLPPGFINSMDVNDDGVIAVAMDSKQVMIYNCNDIQPTPMSFRLTNIPTMVQFASFYNREYLLILEATNIVKILDWKSYEWLVSIYPTSYDSNNAKSEVSNIFTTTNELLISGLNGWFKKYDLNEIIGGAGYTKPSSSGTLFGFLNPESSPTPVTISKSTNSFNNPQKKLANITKQQISVYDFDRVLKTSAGGDNGVVDPKVIKVNLPSYEICAGSISEDNVVAITSGTRLLLVSLNN</sequence>
<protein>
    <submittedName>
        <fullName evidence="1">Uncharacterized protein</fullName>
    </submittedName>
</protein>
<proteinExistence type="predicted"/>
<gene>
    <name evidence="1" type="ORF">DASC09_061480</name>
</gene>
<dbReference type="InterPro" id="IPR015943">
    <property type="entry name" value="WD40/YVTN_repeat-like_dom_sf"/>
</dbReference>
<dbReference type="Gene3D" id="2.130.10.10">
    <property type="entry name" value="YVTN repeat-like/Quinoprotein amine dehydrogenase"/>
    <property type="match status" value="1"/>
</dbReference>
<dbReference type="GeneID" id="90076797"/>
<dbReference type="InterPro" id="IPR036322">
    <property type="entry name" value="WD40_repeat_dom_sf"/>
</dbReference>
<reference evidence="1 2" key="1">
    <citation type="journal article" date="2023" name="Elife">
        <title>Identification of key yeast species and microbe-microbe interactions impacting larval growth of Drosophila in the wild.</title>
        <authorList>
            <person name="Mure A."/>
            <person name="Sugiura Y."/>
            <person name="Maeda R."/>
            <person name="Honda K."/>
            <person name="Sakurai N."/>
            <person name="Takahashi Y."/>
            <person name="Watada M."/>
            <person name="Katoh T."/>
            <person name="Gotoh A."/>
            <person name="Gotoh Y."/>
            <person name="Taniguchi I."/>
            <person name="Nakamura K."/>
            <person name="Hayashi T."/>
            <person name="Katayama T."/>
            <person name="Uemura T."/>
            <person name="Hattori Y."/>
        </authorList>
    </citation>
    <scope>NUCLEOTIDE SEQUENCE [LARGE SCALE GENOMIC DNA]</scope>
    <source>
        <strain evidence="1 2">SC-9</strain>
    </source>
</reference>
<dbReference type="Proteomes" id="UP001360560">
    <property type="component" value="Unassembled WGS sequence"/>
</dbReference>